<dbReference type="PROSITE" id="PS50943">
    <property type="entry name" value="HTH_CROC1"/>
    <property type="match status" value="1"/>
</dbReference>
<protein>
    <recommendedName>
        <fullName evidence="1">HTH cro/C1-type domain-containing protein</fullName>
    </recommendedName>
</protein>
<comment type="caution">
    <text evidence="2">The sequence shown here is derived from an EMBL/GenBank/DDBJ whole genome shotgun (WGS) entry which is preliminary data.</text>
</comment>
<evidence type="ECO:0000313" key="2">
    <source>
        <dbReference type="EMBL" id="PSK04092.1"/>
    </source>
</evidence>
<reference evidence="2 3" key="1">
    <citation type="submission" date="2018-03" db="EMBL/GenBank/DDBJ databases">
        <title>Brevisbacillus phylogenomics.</title>
        <authorList>
            <person name="Dunlap C."/>
        </authorList>
    </citation>
    <scope>NUCLEOTIDE SEQUENCE [LARGE SCALE GENOMIC DNA]</scope>
    <source>
        <strain evidence="2 3">NRRL B-41110</strain>
    </source>
</reference>
<sequence length="74" mass="8268">MSEVVKVDSELVIRLRAVEGLTQDEFGRRIKVTGGMISEIERGMKQVSRKLAIRIVAEFGLTPESAQKLRELPA</sequence>
<proteinExistence type="predicted"/>
<evidence type="ECO:0000313" key="3">
    <source>
        <dbReference type="Proteomes" id="UP000241645"/>
    </source>
</evidence>
<accession>A0ABX5FIT1</accession>
<dbReference type="EMBL" id="PXZO01000063">
    <property type="protein sequence ID" value="PSK04092.1"/>
    <property type="molecule type" value="Genomic_DNA"/>
</dbReference>
<feature type="domain" description="HTH cro/C1-type" evidence="1">
    <location>
        <begin position="12"/>
        <end position="66"/>
    </location>
</feature>
<dbReference type="SMART" id="SM00530">
    <property type="entry name" value="HTH_XRE"/>
    <property type="match status" value="1"/>
</dbReference>
<dbReference type="SUPFAM" id="SSF47413">
    <property type="entry name" value="lambda repressor-like DNA-binding domains"/>
    <property type="match status" value="1"/>
</dbReference>
<dbReference type="Proteomes" id="UP000241645">
    <property type="component" value="Unassembled WGS sequence"/>
</dbReference>
<organism evidence="2 3">
    <name type="scientific">Brevibacillus porteri</name>
    <dbReference type="NCBI Taxonomy" id="2126350"/>
    <lineage>
        <taxon>Bacteria</taxon>
        <taxon>Bacillati</taxon>
        <taxon>Bacillota</taxon>
        <taxon>Bacilli</taxon>
        <taxon>Bacillales</taxon>
        <taxon>Paenibacillaceae</taxon>
        <taxon>Brevibacillus</taxon>
    </lineage>
</organism>
<dbReference type="CDD" id="cd00093">
    <property type="entry name" value="HTH_XRE"/>
    <property type="match status" value="1"/>
</dbReference>
<keyword evidence="3" id="KW-1185">Reference proteome</keyword>
<dbReference type="Gene3D" id="1.10.260.40">
    <property type="entry name" value="lambda repressor-like DNA-binding domains"/>
    <property type="match status" value="1"/>
</dbReference>
<dbReference type="InterPro" id="IPR010982">
    <property type="entry name" value="Lambda_DNA-bd_dom_sf"/>
</dbReference>
<gene>
    <name evidence="2" type="ORF">C7R92_27315</name>
</gene>
<name>A0ABX5FIT1_9BACL</name>
<dbReference type="Pfam" id="PF01381">
    <property type="entry name" value="HTH_3"/>
    <property type="match status" value="1"/>
</dbReference>
<evidence type="ECO:0000259" key="1">
    <source>
        <dbReference type="PROSITE" id="PS50943"/>
    </source>
</evidence>
<dbReference type="InterPro" id="IPR001387">
    <property type="entry name" value="Cro/C1-type_HTH"/>
</dbReference>